<dbReference type="AlphaFoldDB" id="A0A9X2EKW1"/>
<evidence type="ECO:0000313" key="1">
    <source>
        <dbReference type="EMBL" id="MCM8557219.1"/>
    </source>
</evidence>
<dbReference type="RefSeq" id="WP_252113102.1">
    <property type="nucleotide sequence ID" value="NZ_JAMSHT010000001.1"/>
</dbReference>
<organism evidence="1 2">
    <name type="scientific">Sphingomicrobium sediminis</name>
    <dbReference type="NCBI Taxonomy" id="2950949"/>
    <lineage>
        <taxon>Bacteria</taxon>
        <taxon>Pseudomonadati</taxon>
        <taxon>Pseudomonadota</taxon>
        <taxon>Alphaproteobacteria</taxon>
        <taxon>Sphingomonadales</taxon>
        <taxon>Sphingomonadaceae</taxon>
        <taxon>Sphingomicrobium</taxon>
    </lineage>
</organism>
<evidence type="ECO:0000313" key="2">
    <source>
        <dbReference type="Proteomes" id="UP001155128"/>
    </source>
</evidence>
<gene>
    <name evidence="1" type="ORF">NDO55_05220</name>
</gene>
<dbReference type="EMBL" id="JAMSHT010000001">
    <property type="protein sequence ID" value="MCM8557219.1"/>
    <property type="molecule type" value="Genomic_DNA"/>
</dbReference>
<accession>A0A9X2EKW1</accession>
<sequence>MSLAIALLIAAQQPTNLYDMTRAQPVVAARWDYERIDAVESRATLGSLAVLHCNRTTRMMTLELTGLLADEGMSIVGTSEGMVTLEDGNRFSAWSPVADLIAFSRGRFVVTQGARAPIVMPSRPEVARVIEDCRV</sequence>
<protein>
    <submittedName>
        <fullName evidence="1">Uncharacterized protein</fullName>
    </submittedName>
</protein>
<comment type="caution">
    <text evidence="1">The sequence shown here is derived from an EMBL/GenBank/DDBJ whole genome shotgun (WGS) entry which is preliminary data.</text>
</comment>
<name>A0A9X2EKW1_9SPHN</name>
<keyword evidence="2" id="KW-1185">Reference proteome</keyword>
<proteinExistence type="predicted"/>
<dbReference type="Proteomes" id="UP001155128">
    <property type="component" value="Unassembled WGS sequence"/>
</dbReference>
<reference evidence="1" key="1">
    <citation type="submission" date="2022-06" db="EMBL/GenBank/DDBJ databases">
        <title>Sphingomicrobium sedimins sp. nov., a marine bacterium isolated from tidal flat.</title>
        <authorList>
            <person name="Kim C.-H."/>
            <person name="Yoo Y."/>
            <person name="Kim J.-J."/>
        </authorList>
    </citation>
    <scope>NUCLEOTIDE SEQUENCE</scope>
    <source>
        <strain evidence="1">GRR-S6-50</strain>
    </source>
</reference>